<dbReference type="InterPro" id="IPR032675">
    <property type="entry name" value="LRR_dom_sf"/>
</dbReference>
<organism evidence="2 3">
    <name type="scientific">Haemaphysalis longicornis</name>
    <name type="common">Bush tick</name>
    <dbReference type="NCBI Taxonomy" id="44386"/>
    <lineage>
        <taxon>Eukaryota</taxon>
        <taxon>Metazoa</taxon>
        <taxon>Ecdysozoa</taxon>
        <taxon>Arthropoda</taxon>
        <taxon>Chelicerata</taxon>
        <taxon>Arachnida</taxon>
        <taxon>Acari</taxon>
        <taxon>Parasitiformes</taxon>
        <taxon>Ixodida</taxon>
        <taxon>Ixodoidea</taxon>
        <taxon>Ixodidae</taxon>
        <taxon>Haemaphysalinae</taxon>
        <taxon>Haemaphysalis</taxon>
    </lineage>
</organism>
<feature type="domain" description="F-box/LRR-repeat protein 15-like leucin rich repeat" evidence="1">
    <location>
        <begin position="18"/>
        <end position="93"/>
    </location>
</feature>
<evidence type="ECO:0000313" key="3">
    <source>
        <dbReference type="Proteomes" id="UP000821853"/>
    </source>
</evidence>
<protein>
    <recommendedName>
        <fullName evidence="1">F-box/LRR-repeat protein 15-like leucin rich repeat domain-containing protein</fullName>
    </recommendedName>
</protein>
<dbReference type="PANTHER" id="PTHR13318">
    <property type="entry name" value="PARTNER OF PAIRED, ISOFORM B-RELATED"/>
    <property type="match status" value="1"/>
</dbReference>
<dbReference type="InterPro" id="IPR057207">
    <property type="entry name" value="FBXL15_LRR"/>
</dbReference>
<evidence type="ECO:0000313" key="2">
    <source>
        <dbReference type="EMBL" id="KAH9383883.1"/>
    </source>
</evidence>
<dbReference type="SUPFAM" id="SSF52047">
    <property type="entry name" value="RNI-like"/>
    <property type="match status" value="1"/>
</dbReference>
<dbReference type="Pfam" id="PF25372">
    <property type="entry name" value="DUF7885"/>
    <property type="match status" value="1"/>
</dbReference>
<dbReference type="InterPro" id="IPR006553">
    <property type="entry name" value="Leu-rich_rpt_Cys-con_subtyp"/>
</dbReference>
<dbReference type="Gene3D" id="3.80.10.10">
    <property type="entry name" value="Ribonuclease Inhibitor"/>
    <property type="match status" value="1"/>
</dbReference>
<dbReference type="EMBL" id="JABSTR010001276">
    <property type="protein sequence ID" value="KAH9383883.1"/>
    <property type="molecule type" value="Genomic_DNA"/>
</dbReference>
<dbReference type="AlphaFoldDB" id="A0A9J6H877"/>
<dbReference type="SMART" id="SM00367">
    <property type="entry name" value="LRR_CC"/>
    <property type="match status" value="3"/>
</dbReference>
<reference evidence="2 3" key="1">
    <citation type="journal article" date="2020" name="Cell">
        <title>Large-Scale Comparative Analyses of Tick Genomes Elucidate Their Genetic Diversity and Vector Capacities.</title>
        <authorList>
            <consortium name="Tick Genome and Microbiome Consortium (TIGMIC)"/>
            <person name="Jia N."/>
            <person name="Wang J."/>
            <person name="Shi W."/>
            <person name="Du L."/>
            <person name="Sun Y."/>
            <person name="Zhan W."/>
            <person name="Jiang J.F."/>
            <person name="Wang Q."/>
            <person name="Zhang B."/>
            <person name="Ji P."/>
            <person name="Bell-Sakyi L."/>
            <person name="Cui X.M."/>
            <person name="Yuan T.T."/>
            <person name="Jiang B.G."/>
            <person name="Yang W.F."/>
            <person name="Lam T.T."/>
            <person name="Chang Q.C."/>
            <person name="Ding S.J."/>
            <person name="Wang X.J."/>
            <person name="Zhu J.G."/>
            <person name="Ruan X.D."/>
            <person name="Zhao L."/>
            <person name="Wei J.T."/>
            <person name="Ye R.Z."/>
            <person name="Que T.C."/>
            <person name="Du C.H."/>
            <person name="Zhou Y.H."/>
            <person name="Cheng J.X."/>
            <person name="Dai P.F."/>
            <person name="Guo W.B."/>
            <person name="Han X.H."/>
            <person name="Huang E.J."/>
            <person name="Li L.F."/>
            <person name="Wei W."/>
            <person name="Gao Y.C."/>
            <person name="Liu J.Z."/>
            <person name="Shao H.Z."/>
            <person name="Wang X."/>
            <person name="Wang C.C."/>
            <person name="Yang T.C."/>
            <person name="Huo Q.B."/>
            <person name="Li W."/>
            <person name="Chen H.Y."/>
            <person name="Chen S.E."/>
            <person name="Zhou L.G."/>
            <person name="Ni X.B."/>
            <person name="Tian J.H."/>
            <person name="Sheng Y."/>
            <person name="Liu T."/>
            <person name="Pan Y.S."/>
            <person name="Xia L.Y."/>
            <person name="Li J."/>
            <person name="Zhao F."/>
            <person name="Cao W.C."/>
        </authorList>
    </citation>
    <scope>NUCLEOTIDE SEQUENCE [LARGE SCALE GENOMIC DNA]</scope>
    <source>
        <strain evidence="2">HaeL-2018</strain>
    </source>
</reference>
<dbReference type="PANTHER" id="PTHR13318:SF162">
    <property type="entry name" value="LEUCINE-RICH REPEAT FAMILY PROTEIN"/>
    <property type="match status" value="1"/>
</dbReference>
<gene>
    <name evidence="2" type="ORF">HPB48_025706</name>
</gene>
<dbReference type="OrthoDB" id="10044893at2759"/>
<keyword evidence="3" id="KW-1185">Reference proteome</keyword>
<dbReference type="VEuPathDB" id="VectorBase:HLOH_053103"/>
<dbReference type="GO" id="GO:0031146">
    <property type="term" value="P:SCF-dependent proteasomal ubiquitin-dependent protein catabolic process"/>
    <property type="evidence" value="ECO:0007669"/>
    <property type="project" value="TreeGrafter"/>
</dbReference>
<proteinExistence type="predicted"/>
<comment type="caution">
    <text evidence="2">The sequence shown here is derived from an EMBL/GenBank/DDBJ whole genome shotgun (WGS) entry which is preliminary data.</text>
</comment>
<sequence length="101" mass="10883">MISSFSFSSFNISASQGAKKLRVLGLDGCPVSDEGISSISRHLPSLHTLTLARCKQITEEGVHAATGNLKNLTQISVRLCPKITKAGQRTLATKRPDIKFT</sequence>
<dbReference type="GO" id="GO:0019005">
    <property type="term" value="C:SCF ubiquitin ligase complex"/>
    <property type="evidence" value="ECO:0007669"/>
    <property type="project" value="TreeGrafter"/>
</dbReference>
<dbReference type="Proteomes" id="UP000821853">
    <property type="component" value="Unassembled WGS sequence"/>
</dbReference>
<name>A0A9J6H877_HAELO</name>
<evidence type="ECO:0000259" key="1">
    <source>
        <dbReference type="Pfam" id="PF25372"/>
    </source>
</evidence>
<accession>A0A9J6H877</accession>